<reference evidence="3 4" key="1">
    <citation type="journal article" date="2023" name="Hortic Res">
        <title>Pangenome of water caltrop reveals structural variations and asymmetric subgenome divergence after allopolyploidization.</title>
        <authorList>
            <person name="Zhang X."/>
            <person name="Chen Y."/>
            <person name="Wang L."/>
            <person name="Yuan Y."/>
            <person name="Fang M."/>
            <person name="Shi L."/>
            <person name="Lu R."/>
            <person name="Comes H.P."/>
            <person name="Ma Y."/>
            <person name="Chen Y."/>
            <person name="Huang G."/>
            <person name="Zhou Y."/>
            <person name="Zheng Z."/>
            <person name="Qiu Y."/>
        </authorList>
    </citation>
    <scope>NUCLEOTIDE SEQUENCE [LARGE SCALE GENOMIC DNA]</scope>
    <source>
        <tissue evidence="3">Roots</tissue>
    </source>
</reference>
<comment type="caution">
    <text evidence="3">The sequence shown here is derived from an EMBL/GenBank/DDBJ whole genome shotgun (WGS) entry which is preliminary data.</text>
</comment>
<sequence length="487" mass="54630">MTVAYYHRSWKRHAPSQYLVILLAVLFALLVPAESAAVVKYLPGYPGELPFYLETGYVGVGDDEVVQLFYYLVESQSKNSSTDPLLFWVNGGPGCSSLAGFFFESGPLNFEVAGYNGSMPSMHLNPFTWTKSVNVVYMDAPVGTGFSYATTSKGYYLDDDNFASQLFQFIKKWLDDHPGFAENELYVGGDSYSGTPIPIFVEGIVQGKWKGSSDLNLKGYVLGNPVTDTFIDDNSRIPYAHRLTLISDKIFAAANKSCNGNFVVVDPTNVDCITDIDTIDELVQQVLLVHVLEPNCKNALGLPIPTAPENPTISARRSLAWKKLGSSIRSRAKGPALWCRNYNHMLCMKWANHKEVRAALHVREGTKSAWLYCNSSLAYTENVKSVIPYHKNLTRSDLRALIYSGDHDMSIPHMGTQKWIDFLNMTLLQKWRPWFVTNQTAGYTKNYTSNKFSLTFATIKGAGHFAAEYKVRECSAMVRRWMAYQEV</sequence>
<feature type="chain" id="PRO_5042891675" description="Serine carboxypeptidase-like 18" evidence="2">
    <location>
        <begin position="36"/>
        <end position="487"/>
    </location>
</feature>
<proteinExistence type="inferred from homology"/>
<dbReference type="FunFam" id="3.40.50.12670:FF:000002">
    <property type="entry name" value="Carboxypeptidase"/>
    <property type="match status" value="1"/>
</dbReference>
<name>A0AAN7H2D6_9MYRT</name>
<evidence type="ECO:0008006" key="5">
    <source>
        <dbReference type="Google" id="ProtNLM"/>
    </source>
</evidence>
<comment type="similarity">
    <text evidence="1">Belongs to the peptidase S10 family.</text>
</comment>
<feature type="signal peptide" evidence="2">
    <location>
        <begin position="1"/>
        <end position="35"/>
    </location>
</feature>
<dbReference type="InterPro" id="IPR029058">
    <property type="entry name" value="AB_hydrolase_fold"/>
</dbReference>
<dbReference type="GO" id="GO:0006508">
    <property type="term" value="P:proteolysis"/>
    <property type="evidence" value="ECO:0007669"/>
    <property type="project" value="InterPro"/>
</dbReference>
<dbReference type="GO" id="GO:0004185">
    <property type="term" value="F:serine-type carboxypeptidase activity"/>
    <property type="evidence" value="ECO:0007669"/>
    <property type="project" value="InterPro"/>
</dbReference>
<dbReference type="GO" id="GO:0016747">
    <property type="term" value="F:acyltransferase activity, transferring groups other than amino-acyl groups"/>
    <property type="evidence" value="ECO:0007669"/>
    <property type="project" value="TreeGrafter"/>
</dbReference>
<dbReference type="PRINTS" id="PR00724">
    <property type="entry name" value="CRBOXYPTASEC"/>
</dbReference>
<dbReference type="GO" id="GO:0019748">
    <property type="term" value="P:secondary metabolic process"/>
    <property type="evidence" value="ECO:0007669"/>
    <property type="project" value="TreeGrafter"/>
</dbReference>
<evidence type="ECO:0000313" key="4">
    <source>
        <dbReference type="Proteomes" id="UP001345219"/>
    </source>
</evidence>
<dbReference type="EMBL" id="JAXIOK010000020">
    <property type="protein sequence ID" value="KAK4747372.1"/>
    <property type="molecule type" value="Genomic_DNA"/>
</dbReference>
<keyword evidence="4" id="KW-1185">Reference proteome</keyword>
<dbReference type="Gene3D" id="3.40.50.12670">
    <property type="match status" value="1"/>
</dbReference>
<organism evidence="3 4">
    <name type="scientific">Trapa incisa</name>
    <dbReference type="NCBI Taxonomy" id="236973"/>
    <lineage>
        <taxon>Eukaryota</taxon>
        <taxon>Viridiplantae</taxon>
        <taxon>Streptophyta</taxon>
        <taxon>Embryophyta</taxon>
        <taxon>Tracheophyta</taxon>
        <taxon>Spermatophyta</taxon>
        <taxon>Magnoliopsida</taxon>
        <taxon>eudicotyledons</taxon>
        <taxon>Gunneridae</taxon>
        <taxon>Pentapetalae</taxon>
        <taxon>rosids</taxon>
        <taxon>malvids</taxon>
        <taxon>Myrtales</taxon>
        <taxon>Lythraceae</taxon>
        <taxon>Trapa</taxon>
    </lineage>
</organism>
<dbReference type="Pfam" id="PF00450">
    <property type="entry name" value="Peptidase_S10"/>
    <property type="match status" value="1"/>
</dbReference>
<keyword evidence="2" id="KW-0732">Signal</keyword>
<accession>A0AAN7H2D6</accession>
<dbReference type="Proteomes" id="UP001345219">
    <property type="component" value="Chromosome 20"/>
</dbReference>
<evidence type="ECO:0000313" key="3">
    <source>
        <dbReference type="EMBL" id="KAK4747372.1"/>
    </source>
</evidence>
<evidence type="ECO:0000256" key="1">
    <source>
        <dbReference type="ARBA" id="ARBA00009431"/>
    </source>
</evidence>
<dbReference type="AlphaFoldDB" id="A0AAN7H2D6"/>
<dbReference type="Gene3D" id="3.40.50.1820">
    <property type="entry name" value="alpha/beta hydrolase"/>
    <property type="match status" value="1"/>
</dbReference>
<dbReference type="SUPFAM" id="SSF53474">
    <property type="entry name" value="alpha/beta-Hydrolases"/>
    <property type="match status" value="1"/>
</dbReference>
<dbReference type="PANTHER" id="PTHR11802">
    <property type="entry name" value="SERINE PROTEASE FAMILY S10 SERINE CARBOXYPEPTIDASE"/>
    <property type="match status" value="1"/>
</dbReference>
<dbReference type="PANTHER" id="PTHR11802:SF319">
    <property type="entry name" value="CARBOXYPEPTIDASE"/>
    <property type="match status" value="1"/>
</dbReference>
<dbReference type="FunFam" id="3.40.50.1820:FF:000072">
    <property type="entry name" value="Serine carboxypeptidase-like 19"/>
    <property type="match status" value="1"/>
</dbReference>
<protein>
    <recommendedName>
        <fullName evidence="5">Serine carboxypeptidase-like 18</fullName>
    </recommendedName>
</protein>
<evidence type="ECO:0000256" key="2">
    <source>
        <dbReference type="SAM" id="SignalP"/>
    </source>
</evidence>
<dbReference type="InterPro" id="IPR001563">
    <property type="entry name" value="Peptidase_S10"/>
</dbReference>
<gene>
    <name evidence="3" type="ORF">SAY87_026409</name>
</gene>